<feature type="binding site" evidence="11">
    <location>
        <position position="59"/>
    </location>
    <ligand>
        <name>ATP</name>
        <dbReference type="ChEBI" id="CHEBI:30616"/>
    </ligand>
</feature>
<keyword evidence="9" id="KW-0472">Membrane</keyword>
<evidence type="ECO:0000256" key="10">
    <source>
        <dbReference type="ARBA" id="ARBA00023180"/>
    </source>
</evidence>
<dbReference type="Gene3D" id="3.30.200.20">
    <property type="entry name" value="Phosphorylase Kinase, domain 1"/>
    <property type="match status" value="1"/>
</dbReference>
<dbReference type="InterPro" id="IPR000719">
    <property type="entry name" value="Prot_kinase_dom"/>
</dbReference>
<comment type="subcellular location">
    <subcellularLocation>
        <location evidence="1">Membrane</location>
        <topology evidence="1">Single-pass type I membrane protein</topology>
    </subcellularLocation>
</comment>
<dbReference type="PROSITE" id="PS00107">
    <property type="entry name" value="PROTEIN_KINASE_ATP"/>
    <property type="match status" value="1"/>
</dbReference>
<dbReference type="InterPro" id="IPR011009">
    <property type="entry name" value="Kinase-like_dom_sf"/>
</dbReference>
<evidence type="ECO:0000256" key="4">
    <source>
        <dbReference type="ARBA" id="ARBA00022692"/>
    </source>
</evidence>
<keyword evidence="2" id="KW-0723">Serine/threonine-protein kinase</keyword>
<keyword evidence="13" id="KW-0418">Kinase</keyword>
<dbReference type="PROSITE" id="PS50011">
    <property type="entry name" value="PROTEIN_KINASE_DOM"/>
    <property type="match status" value="1"/>
</dbReference>
<evidence type="ECO:0000256" key="5">
    <source>
        <dbReference type="ARBA" id="ARBA00022729"/>
    </source>
</evidence>
<keyword evidence="4" id="KW-0812">Transmembrane</keyword>
<comment type="caution">
    <text evidence="13">The sequence shown here is derived from an EMBL/GenBank/DDBJ whole genome shotgun (WGS) entry which is preliminary data.</text>
</comment>
<keyword evidence="8" id="KW-1133">Transmembrane helix</keyword>
<evidence type="ECO:0000256" key="2">
    <source>
        <dbReference type="ARBA" id="ARBA00022527"/>
    </source>
</evidence>
<dbReference type="GO" id="GO:0004674">
    <property type="term" value="F:protein serine/threonine kinase activity"/>
    <property type="evidence" value="ECO:0007669"/>
    <property type="project" value="UniProtKB-KW"/>
</dbReference>
<sequence length="123" mass="13866">MYINIEDFLRGDNSYLMPIRYSYKDIKRITEGFKIKLGSGGFGSVFKGQLRIGRLVAVKVLDKAKASGQDFINEVATIGTTHHVNVVQLIGFCVDGSKCALIYEFMPKDLLKSTFFHMKRVLP</sequence>
<evidence type="ECO:0000256" key="7">
    <source>
        <dbReference type="ARBA" id="ARBA00022840"/>
    </source>
</evidence>
<keyword evidence="7 11" id="KW-0067">ATP-binding</keyword>
<dbReference type="GO" id="GO:0016020">
    <property type="term" value="C:membrane"/>
    <property type="evidence" value="ECO:0007669"/>
    <property type="project" value="UniProtKB-SubCell"/>
</dbReference>
<evidence type="ECO:0000256" key="9">
    <source>
        <dbReference type="ARBA" id="ARBA00023136"/>
    </source>
</evidence>
<evidence type="ECO:0000259" key="12">
    <source>
        <dbReference type="PROSITE" id="PS50011"/>
    </source>
</evidence>
<dbReference type="PANTHER" id="PTHR27009">
    <property type="entry name" value="RUST RESISTANCE KINASE LR10-RELATED"/>
    <property type="match status" value="1"/>
</dbReference>
<keyword evidence="14" id="KW-1185">Reference proteome</keyword>
<keyword evidence="10" id="KW-0325">Glycoprotein</keyword>
<keyword evidence="5" id="KW-0732">Signal</keyword>
<evidence type="ECO:0000256" key="1">
    <source>
        <dbReference type="ARBA" id="ARBA00004479"/>
    </source>
</evidence>
<dbReference type="FunFam" id="3.30.200.20:FF:000178">
    <property type="entry name" value="serine/threonine-protein kinase PBS1-like"/>
    <property type="match status" value="1"/>
</dbReference>
<evidence type="ECO:0000256" key="3">
    <source>
        <dbReference type="ARBA" id="ARBA00022679"/>
    </source>
</evidence>
<dbReference type="EMBL" id="WOCE01000008">
    <property type="protein sequence ID" value="KAE9608885.1"/>
    <property type="molecule type" value="Genomic_DNA"/>
</dbReference>
<evidence type="ECO:0000313" key="14">
    <source>
        <dbReference type="Proteomes" id="UP000447434"/>
    </source>
</evidence>
<dbReference type="Pfam" id="PF07714">
    <property type="entry name" value="PK_Tyr_Ser-Thr"/>
    <property type="match status" value="1"/>
</dbReference>
<evidence type="ECO:0000313" key="13">
    <source>
        <dbReference type="EMBL" id="KAE9608885.1"/>
    </source>
</evidence>
<dbReference type="Proteomes" id="UP000447434">
    <property type="component" value="Chromosome 8"/>
</dbReference>
<protein>
    <submittedName>
        <fullName evidence="13">Putative glycerophosphodiester phosphodiesterase, protein kinase RLK-Pelle-LRK10L-2 family</fullName>
    </submittedName>
</protein>
<name>A0A6A4Q421_LUPAL</name>
<dbReference type="OrthoDB" id="544400at2759"/>
<dbReference type="AlphaFoldDB" id="A0A6A4Q421"/>
<reference evidence="14" key="1">
    <citation type="journal article" date="2020" name="Nat. Commun.">
        <title>Genome sequence of the cluster root forming white lupin.</title>
        <authorList>
            <person name="Hufnagel B."/>
            <person name="Marques A."/>
            <person name="Soriano A."/>
            <person name="Marques L."/>
            <person name="Divol F."/>
            <person name="Doumas P."/>
            <person name="Sallet E."/>
            <person name="Mancinotti D."/>
            <person name="Carrere S."/>
            <person name="Marande W."/>
            <person name="Arribat S."/>
            <person name="Keller J."/>
            <person name="Huneau C."/>
            <person name="Blein T."/>
            <person name="Aime D."/>
            <person name="Laguerre M."/>
            <person name="Taylor J."/>
            <person name="Schubert V."/>
            <person name="Nelson M."/>
            <person name="Geu-Flores F."/>
            <person name="Crespi M."/>
            <person name="Gallardo-Guerrero K."/>
            <person name="Delaux P.-M."/>
            <person name="Salse J."/>
            <person name="Berges H."/>
            <person name="Guyot R."/>
            <person name="Gouzy J."/>
            <person name="Peret B."/>
        </authorList>
    </citation>
    <scope>NUCLEOTIDE SEQUENCE [LARGE SCALE GENOMIC DNA]</scope>
    <source>
        <strain evidence="14">cv. Amiga</strain>
    </source>
</reference>
<keyword evidence="6 11" id="KW-0547">Nucleotide-binding</keyword>
<dbReference type="InterPro" id="IPR045874">
    <property type="entry name" value="LRK10/LRL21-25-like"/>
</dbReference>
<dbReference type="SUPFAM" id="SSF56112">
    <property type="entry name" value="Protein kinase-like (PK-like)"/>
    <property type="match status" value="1"/>
</dbReference>
<evidence type="ECO:0000256" key="6">
    <source>
        <dbReference type="ARBA" id="ARBA00022741"/>
    </source>
</evidence>
<dbReference type="GO" id="GO:0005524">
    <property type="term" value="F:ATP binding"/>
    <property type="evidence" value="ECO:0007669"/>
    <property type="project" value="UniProtKB-UniRule"/>
</dbReference>
<gene>
    <name evidence="13" type="ORF">Lalb_Chr08g0240431</name>
</gene>
<evidence type="ECO:0000256" key="11">
    <source>
        <dbReference type="PROSITE-ProRule" id="PRU10141"/>
    </source>
</evidence>
<proteinExistence type="predicted"/>
<keyword evidence="3" id="KW-0808">Transferase</keyword>
<dbReference type="InterPro" id="IPR001245">
    <property type="entry name" value="Ser-Thr/Tyr_kinase_cat_dom"/>
</dbReference>
<evidence type="ECO:0000256" key="8">
    <source>
        <dbReference type="ARBA" id="ARBA00022989"/>
    </source>
</evidence>
<accession>A0A6A4Q421</accession>
<dbReference type="InterPro" id="IPR017441">
    <property type="entry name" value="Protein_kinase_ATP_BS"/>
</dbReference>
<feature type="domain" description="Protein kinase" evidence="12">
    <location>
        <begin position="31"/>
        <end position="123"/>
    </location>
</feature>
<organism evidence="13 14">
    <name type="scientific">Lupinus albus</name>
    <name type="common">White lupine</name>
    <name type="synonym">Lupinus termis</name>
    <dbReference type="NCBI Taxonomy" id="3870"/>
    <lineage>
        <taxon>Eukaryota</taxon>
        <taxon>Viridiplantae</taxon>
        <taxon>Streptophyta</taxon>
        <taxon>Embryophyta</taxon>
        <taxon>Tracheophyta</taxon>
        <taxon>Spermatophyta</taxon>
        <taxon>Magnoliopsida</taxon>
        <taxon>eudicotyledons</taxon>
        <taxon>Gunneridae</taxon>
        <taxon>Pentapetalae</taxon>
        <taxon>rosids</taxon>
        <taxon>fabids</taxon>
        <taxon>Fabales</taxon>
        <taxon>Fabaceae</taxon>
        <taxon>Papilionoideae</taxon>
        <taxon>50 kb inversion clade</taxon>
        <taxon>genistoids sensu lato</taxon>
        <taxon>core genistoids</taxon>
        <taxon>Genisteae</taxon>
        <taxon>Lupinus</taxon>
    </lineage>
</organism>